<proteinExistence type="predicted"/>
<accession>A0A518FUK9</accession>
<gene>
    <name evidence="1" type="ORF">Pan153_47000</name>
</gene>
<evidence type="ECO:0000313" key="2">
    <source>
        <dbReference type="Proteomes" id="UP000320839"/>
    </source>
</evidence>
<name>A0A518FUK9_9PLAN</name>
<dbReference type="RefSeq" id="WP_145458008.1">
    <property type="nucleotide sequence ID" value="NZ_CP036317.1"/>
</dbReference>
<dbReference type="AlphaFoldDB" id="A0A518FUK9"/>
<protein>
    <submittedName>
        <fullName evidence="1">Uncharacterized protein</fullName>
    </submittedName>
</protein>
<dbReference type="EMBL" id="CP036317">
    <property type="protein sequence ID" value="QDV20031.1"/>
    <property type="molecule type" value="Genomic_DNA"/>
</dbReference>
<reference evidence="1 2" key="1">
    <citation type="submission" date="2019-02" db="EMBL/GenBank/DDBJ databases">
        <title>Deep-cultivation of Planctomycetes and their phenomic and genomic characterization uncovers novel biology.</title>
        <authorList>
            <person name="Wiegand S."/>
            <person name="Jogler M."/>
            <person name="Boedeker C."/>
            <person name="Pinto D."/>
            <person name="Vollmers J."/>
            <person name="Rivas-Marin E."/>
            <person name="Kohn T."/>
            <person name="Peeters S.H."/>
            <person name="Heuer A."/>
            <person name="Rast P."/>
            <person name="Oberbeckmann S."/>
            <person name="Bunk B."/>
            <person name="Jeske O."/>
            <person name="Meyerdierks A."/>
            <person name="Storesund J.E."/>
            <person name="Kallscheuer N."/>
            <person name="Luecker S."/>
            <person name="Lage O.M."/>
            <person name="Pohl T."/>
            <person name="Merkel B.J."/>
            <person name="Hornburger P."/>
            <person name="Mueller R.-W."/>
            <person name="Bruemmer F."/>
            <person name="Labrenz M."/>
            <person name="Spormann A.M."/>
            <person name="Op den Camp H."/>
            <person name="Overmann J."/>
            <person name="Amann R."/>
            <person name="Jetten M.S.M."/>
            <person name="Mascher T."/>
            <person name="Medema M.H."/>
            <person name="Devos D.P."/>
            <person name="Kaster A.-K."/>
            <person name="Ovreas L."/>
            <person name="Rohde M."/>
            <person name="Galperin M.Y."/>
            <person name="Jogler C."/>
        </authorList>
    </citation>
    <scope>NUCLEOTIDE SEQUENCE [LARGE SCALE GENOMIC DNA]</scope>
    <source>
        <strain evidence="1 2">Pan153</strain>
    </source>
</reference>
<organism evidence="1 2">
    <name type="scientific">Gimesia panareensis</name>
    <dbReference type="NCBI Taxonomy" id="2527978"/>
    <lineage>
        <taxon>Bacteria</taxon>
        <taxon>Pseudomonadati</taxon>
        <taxon>Planctomycetota</taxon>
        <taxon>Planctomycetia</taxon>
        <taxon>Planctomycetales</taxon>
        <taxon>Planctomycetaceae</taxon>
        <taxon>Gimesia</taxon>
    </lineage>
</organism>
<dbReference type="Proteomes" id="UP000320839">
    <property type="component" value="Chromosome"/>
</dbReference>
<evidence type="ECO:0000313" key="1">
    <source>
        <dbReference type="EMBL" id="QDV20031.1"/>
    </source>
</evidence>
<dbReference type="OrthoDB" id="286175at2"/>
<sequence>MSQGQIVNVQLMIPDRGPGLPPSIPLNRDTLVRVQINPSLAGTQDSIAFTITGGSAQSGDAVVVGGEQLKASGNLTIRGTAQTQPGYARDLRLVATLNGKQQATSGGFSVCAHPCAVENGPHHVPYQINPESLEKGVVGMEVQIVIVSDSGAIADLNEVTEREIVSDTHSRSASMNDFPKWNVQVQRVLQPVANVDLDWHTVNVCSLRAMLLAHLQGSQGEWSQDQFDEFRCARCGMNAAVVIKNSGYRITRIVEFDTANVLWLTVKKFSWQCTIAERTASAGPTPSLEVKMRVPPGNVATGFQFP</sequence>